<comment type="caution">
    <text evidence="3">The sequence shown here is derived from an EMBL/GenBank/DDBJ whole genome shotgun (WGS) entry which is preliminary data.</text>
</comment>
<dbReference type="SMART" id="SM00646">
    <property type="entry name" value="Ami_3"/>
    <property type="match status" value="1"/>
</dbReference>
<dbReference type="Pfam" id="PF01520">
    <property type="entry name" value="Amidase_3"/>
    <property type="match status" value="1"/>
</dbReference>
<dbReference type="GO" id="GO:0009253">
    <property type="term" value="P:peptidoglycan catabolic process"/>
    <property type="evidence" value="ECO:0007669"/>
    <property type="project" value="InterPro"/>
</dbReference>
<evidence type="ECO:0000313" key="3">
    <source>
        <dbReference type="EMBL" id="KSV59436.1"/>
    </source>
</evidence>
<feature type="domain" description="MurNAc-LAA" evidence="2">
    <location>
        <begin position="107"/>
        <end position="219"/>
    </location>
</feature>
<dbReference type="SUPFAM" id="SSF53187">
    <property type="entry name" value="Zn-dependent exopeptidases"/>
    <property type="match status" value="1"/>
</dbReference>
<keyword evidence="1" id="KW-0378">Hydrolase</keyword>
<evidence type="ECO:0000256" key="1">
    <source>
        <dbReference type="ARBA" id="ARBA00022801"/>
    </source>
</evidence>
<evidence type="ECO:0000313" key="4">
    <source>
        <dbReference type="Proteomes" id="UP000054874"/>
    </source>
</evidence>
<gene>
    <name evidence="3" type="ORF">ASU35_08900</name>
</gene>
<dbReference type="InterPro" id="IPR050695">
    <property type="entry name" value="N-acetylmuramoyl_amidase_3"/>
</dbReference>
<organism evidence="3 4">
    <name type="scientific">Acetivibrio ethanolgignens</name>
    <dbReference type="NCBI Taxonomy" id="290052"/>
    <lineage>
        <taxon>Bacteria</taxon>
        <taxon>Bacillati</taxon>
        <taxon>Bacillota</taxon>
        <taxon>Clostridia</taxon>
        <taxon>Eubacteriales</taxon>
        <taxon>Oscillospiraceae</taxon>
        <taxon>Acetivibrio</taxon>
    </lineage>
</organism>
<dbReference type="PANTHER" id="PTHR30404:SF0">
    <property type="entry name" value="N-ACETYLMURAMOYL-L-ALANINE AMIDASE AMIC"/>
    <property type="match status" value="1"/>
</dbReference>
<keyword evidence="4" id="KW-1185">Reference proteome</keyword>
<dbReference type="Gene3D" id="3.40.630.40">
    <property type="entry name" value="Zn-dependent exopeptidases"/>
    <property type="match status" value="1"/>
</dbReference>
<dbReference type="GO" id="GO:0030288">
    <property type="term" value="C:outer membrane-bounded periplasmic space"/>
    <property type="evidence" value="ECO:0007669"/>
    <property type="project" value="TreeGrafter"/>
</dbReference>
<accession>A0A0V8QG46</accession>
<reference evidence="3 4" key="1">
    <citation type="submission" date="2015-11" db="EMBL/GenBank/DDBJ databases">
        <title>Butyribacter intestini gen. nov., sp. nov., a butyric acid-producing bacterium of the family Lachnospiraceae isolated from the human faeces.</title>
        <authorList>
            <person name="Zou Y."/>
            <person name="Xue W."/>
            <person name="Luo G."/>
            <person name="Lv M."/>
        </authorList>
    </citation>
    <scope>NUCLEOTIDE SEQUENCE [LARGE SCALE GENOMIC DNA]</scope>
    <source>
        <strain evidence="3 4">ACET-33324</strain>
    </source>
</reference>
<dbReference type="STRING" id="290052.ASU35_08900"/>
<dbReference type="GO" id="GO:0008745">
    <property type="term" value="F:N-acetylmuramoyl-L-alanine amidase activity"/>
    <property type="evidence" value="ECO:0007669"/>
    <property type="project" value="InterPro"/>
</dbReference>
<protein>
    <recommendedName>
        <fullName evidence="2">MurNAc-LAA domain-containing protein</fullName>
    </recommendedName>
</protein>
<dbReference type="InterPro" id="IPR002508">
    <property type="entry name" value="MurNAc-LAA_cat"/>
</dbReference>
<dbReference type="Proteomes" id="UP000054874">
    <property type="component" value="Unassembled WGS sequence"/>
</dbReference>
<dbReference type="AlphaFoldDB" id="A0A0V8QG46"/>
<name>A0A0V8QG46_9FIRM</name>
<evidence type="ECO:0000259" key="2">
    <source>
        <dbReference type="SMART" id="SM00646"/>
    </source>
</evidence>
<proteinExistence type="predicted"/>
<sequence length="227" mass="25278">MQLGISLMFFIGAFWFSREALSLVQNLKGEKTVAIDPGHGGFDGGFTPGSIDGREWLEKEINLSISLILREKLEKAGYKVVMTRETDEGLYSEGDSNKKRSDMQKRVGLINESGADIAVSIHQNSFREESSKGAQTFYYPSSLEAKKLAEAILEKIKETVGDGNHRAAKSNESYYMLKNSLCPLVIVECGFLSNYEEAQLLVTPEYQEKIAEGIFLGIEAYFSNPVH</sequence>
<dbReference type="EMBL" id="LNAM01000135">
    <property type="protein sequence ID" value="KSV59436.1"/>
    <property type="molecule type" value="Genomic_DNA"/>
</dbReference>
<dbReference type="PANTHER" id="PTHR30404">
    <property type="entry name" value="N-ACETYLMURAMOYL-L-ALANINE AMIDASE"/>
    <property type="match status" value="1"/>
</dbReference>
<dbReference type="CDD" id="cd02696">
    <property type="entry name" value="MurNAc-LAA"/>
    <property type="match status" value="1"/>
</dbReference>